<dbReference type="SMART" id="SM00345">
    <property type="entry name" value="HTH_GNTR"/>
    <property type="match status" value="1"/>
</dbReference>
<evidence type="ECO:0000259" key="4">
    <source>
        <dbReference type="PROSITE" id="PS50949"/>
    </source>
</evidence>
<sequence>MPGGRRTDPAGRPVMSEVPGVGPLLGPVRSGNAFEETMARMLQLIRLGSVPVGERLPSERELAEQLGVSRSTLREVIAELQRAGYLEVRRGRYGGAFVCEPQEEPEGIAVRVEKPDPGELDDALQFRMIVDTAAAGRAAAAALSPAQVEALRSALADSAGADEHSYRRLDSRLHLLVAECAGIPSLLRAVADVRTRINHLLDMIPLLQVNLEHSQEQHRQLVEAVIAGDAATAEAVAAEHAAGTESLLRGFLGEQSG</sequence>
<dbReference type="Proteomes" id="UP000616114">
    <property type="component" value="Unassembled WGS sequence"/>
</dbReference>
<dbReference type="PROSITE" id="PS50949">
    <property type="entry name" value="HTH_GNTR"/>
    <property type="match status" value="1"/>
</dbReference>
<keyword evidence="1" id="KW-0805">Transcription regulation</keyword>
<dbReference type="CDD" id="cd07377">
    <property type="entry name" value="WHTH_GntR"/>
    <property type="match status" value="1"/>
</dbReference>
<name>A0A8J2TZK9_9MICO</name>
<dbReference type="GO" id="GO:0003677">
    <property type="term" value="F:DNA binding"/>
    <property type="evidence" value="ECO:0007669"/>
    <property type="project" value="UniProtKB-KW"/>
</dbReference>
<organism evidence="5 6">
    <name type="scientific">Sediminivirga luteola</name>
    <dbReference type="NCBI Taxonomy" id="1774748"/>
    <lineage>
        <taxon>Bacteria</taxon>
        <taxon>Bacillati</taxon>
        <taxon>Actinomycetota</taxon>
        <taxon>Actinomycetes</taxon>
        <taxon>Micrococcales</taxon>
        <taxon>Brevibacteriaceae</taxon>
        <taxon>Sediminivirga</taxon>
    </lineage>
</organism>
<reference evidence="5" key="2">
    <citation type="submission" date="2020-09" db="EMBL/GenBank/DDBJ databases">
        <authorList>
            <person name="Sun Q."/>
            <person name="Zhou Y."/>
        </authorList>
    </citation>
    <scope>NUCLEOTIDE SEQUENCE</scope>
    <source>
        <strain evidence="5">CGMCC 1.12785</strain>
    </source>
</reference>
<dbReference type="InterPro" id="IPR036390">
    <property type="entry name" value="WH_DNA-bd_sf"/>
</dbReference>
<reference evidence="5" key="1">
    <citation type="journal article" date="2014" name="Int. J. Syst. Evol. Microbiol.">
        <title>Complete genome sequence of Corynebacterium casei LMG S-19264T (=DSM 44701T), isolated from a smear-ripened cheese.</title>
        <authorList>
            <consortium name="US DOE Joint Genome Institute (JGI-PGF)"/>
            <person name="Walter F."/>
            <person name="Albersmeier A."/>
            <person name="Kalinowski J."/>
            <person name="Ruckert C."/>
        </authorList>
    </citation>
    <scope>NUCLEOTIDE SEQUENCE</scope>
    <source>
        <strain evidence="5">CGMCC 1.12785</strain>
    </source>
</reference>
<keyword evidence="3" id="KW-0804">Transcription</keyword>
<evidence type="ECO:0000313" key="6">
    <source>
        <dbReference type="Proteomes" id="UP000616114"/>
    </source>
</evidence>
<keyword evidence="6" id="KW-1185">Reference proteome</keyword>
<dbReference type="Gene3D" id="1.10.10.10">
    <property type="entry name" value="Winged helix-like DNA-binding domain superfamily/Winged helix DNA-binding domain"/>
    <property type="match status" value="1"/>
</dbReference>
<dbReference type="Gene3D" id="1.20.120.530">
    <property type="entry name" value="GntR ligand-binding domain-like"/>
    <property type="match status" value="1"/>
</dbReference>
<dbReference type="Pfam" id="PF07729">
    <property type="entry name" value="FCD"/>
    <property type="match status" value="1"/>
</dbReference>
<evidence type="ECO:0000256" key="3">
    <source>
        <dbReference type="ARBA" id="ARBA00023163"/>
    </source>
</evidence>
<protein>
    <submittedName>
        <fullName evidence="5">GntR family transcriptional regulator</fullName>
    </submittedName>
</protein>
<dbReference type="InterPro" id="IPR008920">
    <property type="entry name" value="TF_FadR/GntR_C"/>
</dbReference>
<dbReference type="PANTHER" id="PTHR43537:SF24">
    <property type="entry name" value="GLUCONATE OPERON TRANSCRIPTIONAL REPRESSOR"/>
    <property type="match status" value="1"/>
</dbReference>
<feature type="domain" description="HTH gntR-type" evidence="4">
    <location>
        <begin position="31"/>
        <end position="101"/>
    </location>
</feature>
<dbReference type="SUPFAM" id="SSF48008">
    <property type="entry name" value="GntR ligand-binding domain-like"/>
    <property type="match status" value="1"/>
</dbReference>
<dbReference type="SMART" id="SM00895">
    <property type="entry name" value="FCD"/>
    <property type="match status" value="1"/>
</dbReference>
<proteinExistence type="predicted"/>
<evidence type="ECO:0000313" key="5">
    <source>
        <dbReference type="EMBL" id="GGA19973.1"/>
    </source>
</evidence>
<dbReference type="GO" id="GO:0003700">
    <property type="term" value="F:DNA-binding transcription factor activity"/>
    <property type="evidence" value="ECO:0007669"/>
    <property type="project" value="InterPro"/>
</dbReference>
<dbReference type="SUPFAM" id="SSF46785">
    <property type="entry name" value="Winged helix' DNA-binding domain"/>
    <property type="match status" value="1"/>
</dbReference>
<dbReference type="InterPro" id="IPR036388">
    <property type="entry name" value="WH-like_DNA-bd_sf"/>
</dbReference>
<dbReference type="AlphaFoldDB" id="A0A8J2TZK9"/>
<gene>
    <name evidence="5" type="primary">pdhR</name>
    <name evidence="5" type="ORF">GCM10011333_23880</name>
</gene>
<keyword evidence="2" id="KW-0238">DNA-binding</keyword>
<accession>A0A8J2TZK9</accession>
<dbReference type="PANTHER" id="PTHR43537">
    <property type="entry name" value="TRANSCRIPTIONAL REGULATOR, GNTR FAMILY"/>
    <property type="match status" value="1"/>
</dbReference>
<dbReference type="EMBL" id="BMFY01000010">
    <property type="protein sequence ID" value="GGA19973.1"/>
    <property type="molecule type" value="Genomic_DNA"/>
</dbReference>
<dbReference type="PRINTS" id="PR00035">
    <property type="entry name" value="HTHGNTR"/>
</dbReference>
<evidence type="ECO:0000256" key="2">
    <source>
        <dbReference type="ARBA" id="ARBA00023125"/>
    </source>
</evidence>
<comment type="caution">
    <text evidence="5">The sequence shown here is derived from an EMBL/GenBank/DDBJ whole genome shotgun (WGS) entry which is preliminary data.</text>
</comment>
<evidence type="ECO:0000256" key="1">
    <source>
        <dbReference type="ARBA" id="ARBA00023015"/>
    </source>
</evidence>
<dbReference type="InterPro" id="IPR011711">
    <property type="entry name" value="GntR_C"/>
</dbReference>
<dbReference type="InterPro" id="IPR000524">
    <property type="entry name" value="Tscrpt_reg_HTH_GntR"/>
</dbReference>
<dbReference type="Pfam" id="PF00392">
    <property type="entry name" value="GntR"/>
    <property type="match status" value="1"/>
</dbReference>